<evidence type="ECO:0008006" key="4">
    <source>
        <dbReference type="Google" id="ProtNLM"/>
    </source>
</evidence>
<proteinExistence type="predicted"/>
<accession>A0A061GY75</accession>
<dbReference type="InParanoid" id="A0A061GY75"/>
<name>A0A061GY75_THECC</name>
<keyword evidence="3" id="KW-1185">Reference proteome</keyword>
<evidence type="ECO:0000313" key="3">
    <source>
        <dbReference type="Proteomes" id="UP000026915"/>
    </source>
</evidence>
<evidence type="ECO:0000313" key="2">
    <source>
        <dbReference type="EMBL" id="EOY32074.1"/>
    </source>
</evidence>
<dbReference type="HOGENOM" id="CLU_2709867_0_0_1"/>
<keyword evidence="1" id="KW-0732">Signal</keyword>
<dbReference type="Proteomes" id="UP000026915">
    <property type="component" value="Chromosome 9"/>
</dbReference>
<sequence length="73" mass="8119">MEKFSFKLIFLAALLVFALGLQVGVEARNINTPCNTVKDCADPIKCECRINLCFCHPAMPDFITNTANKNIQV</sequence>
<protein>
    <recommendedName>
        <fullName evidence="4">Nodule Cysteine-Rich (NCR) secreted peptide</fullName>
    </recommendedName>
</protein>
<dbReference type="eggNOG" id="ENOG502R6MF">
    <property type="taxonomic scope" value="Eukaryota"/>
</dbReference>
<evidence type="ECO:0000256" key="1">
    <source>
        <dbReference type="SAM" id="SignalP"/>
    </source>
</evidence>
<dbReference type="EMBL" id="CM001887">
    <property type="protein sequence ID" value="EOY32074.1"/>
    <property type="molecule type" value="Genomic_DNA"/>
</dbReference>
<feature type="signal peptide" evidence="1">
    <location>
        <begin position="1"/>
        <end position="27"/>
    </location>
</feature>
<reference evidence="2 3" key="1">
    <citation type="journal article" date="2013" name="Genome Biol.">
        <title>The genome sequence of the most widely cultivated cacao type and its use to identify candidate genes regulating pod color.</title>
        <authorList>
            <person name="Motamayor J.C."/>
            <person name="Mockaitis K."/>
            <person name="Schmutz J."/>
            <person name="Haiminen N."/>
            <person name="Iii D.L."/>
            <person name="Cornejo O."/>
            <person name="Findley S.D."/>
            <person name="Zheng P."/>
            <person name="Utro F."/>
            <person name="Royaert S."/>
            <person name="Saski C."/>
            <person name="Jenkins J."/>
            <person name="Podicheti R."/>
            <person name="Zhao M."/>
            <person name="Scheffler B.E."/>
            <person name="Stack J.C."/>
            <person name="Feltus F.A."/>
            <person name="Mustiga G.M."/>
            <person name="Amores F."/>
            <person name="Phillips W."/>
            <person name="Marelli J.P."/>
            <person name="May G.D."/>
            <person name="Shapiro H."/>
            <person name="Ma J."/>
            <person name="Bustamante C.D."/>
            <person name="Schnell R.J."/>
            <person name="Main D."/>
            <person name="Gilbert D."/>
            <person name="Parida L."/>
            <person name="Kuhn D.N."/>
        </authorList>
    </citation>
    <scope>NUCLEOTIDE SEQUENCE [LARGE SCALE GENOMIC DNA]</scope>
    <source>
        <strain evidence="3">cv. Matina 1-6</strain>
    </source>
</reference>
<feature type="chain" id="PRO_5001599546" description="Nodule Cysteine-Rich (NCR) secreted peptide" evidence="1">
    <location>
        <begin position="28"/>
        <end position="73"/>
    </location>
</feature>
<organism evidence="2 3">
    <name type="scientific">Theobroma cacao</name>
    <name type="common">Cacao</name>
    <name type="synonym">Cocoa</name>
    <dbReference type="NCBI Taxonomy" id="3641"/>
    <lineage>
        <taxon>Eukaryota</taxon>
        <taxon>Viridiplantae</taxon>
        <taxon>Streptophyta</taxon>
        <taxon>Embryophyta</taxon>
        <taxon>Tracheophyta</taxon>
        <taxon>Spermatophyta</taxon>
        <taxon>Magnoliopsida</taxon>
        <taxon>eudicotyledons</taxon>
        <taxon>Gunneridae</taxon>
        <taxon>Pentapetalae</taxon>
        <taxon>rosids</taxon>
        <taxon>malvids</taxon>
        <taxon>Malvales</taxon>
        <taxon>Malvaceae</taxon>
        <taxon>Byttnerioideae</taxon>
        <taxon>Theobroma</taxon>
    </lineage>
</organism>
<dbReference type="AlphaFoldDB" id="A0A061GY75"/>
<dbReference type="Gramene" id="EOY32074">
    <property type="protein sequence ID" value="EOY32074"/>
    <property type="gene ID" value="TCM_039540"/>
</dbReference>
<gene>
    <name evidence="2" type="ORF">TCM_039540</name>
</gene>